<protein>
    <submittedName>
        <fullName evidence="2">Excisionase family DNA binding protein</fullName>
    </submittedName>
</protein>
<reference evidence="2 3" key="1">
    <citation type="submission" date="2020-08" db="EMBL/GenBank/DDBJ databases">
        <title>Sequencing the genomes of 1000 actinobacteria strains.</title>
        <authorList>
            <person name="Klenk H.-P."/>
        </authorList>
    </citation>
    <scope>NUCLEOTIDE SEQUENCE [LARGE SCALE GENOMIC DNA]</scope>
    <source>
        <strain evidence="2 3">DSM 23889</strain>
    </source>
</reference>
<evidence type="ECO:0000313" key="2">
    <source>
        <dbReference type="EMBL" id="MBB5617247.1"/>
    </source>
</evidence>
<keyword evidence="3" id="KW-1185">Reference proteome</keyword>
<evidence type="ECO:0000313" key="3">
    <source>
        <dbReference type="Proteomes" id="UP000552883"/>
    </source>
</evidence>
<gene>
    <name evidence="2" type="ORF">BJ959_000743</name>
</gene>
<dbReference type="AlphaFoldDB" id="A0A840XK62"/>
<accession>A0A840XK62</accession>
<dbReference type="EMBL" id="JACHBS010000001">
    <property type="protein sequence ID" value="MBB5617247.1"/>
    <property type="molecule type" value="Genomic_DNA"/>
</dbReference>
<dbReference type="Gene3D" id="1.10.1660.10">
    <property type="match status" value="1"/>
</dbReference>
<dbReference type="Proteomes" id="UP000552883">
    <property type="component" value="Unassembled WGS sequence"/>
</dbReference>
<name>A0A840XK62_9MICO</name>
<proteinExistence type="predicted"/>
<sequence length="59" mass="6445">MIYLTTNEVAQFARVDASTVRRWVERGELKPAMTLPGGHYRFAQADVHKALGVSAEGAA</sequence>
<dbReference type="InterPro" id="IPR041657">
    <property type="entry name" value="HTH_17"/>
</dbReference>
<dbReference type="SUPFAM" id="SSF46955">
    <property type="entry name" value="Putative DNA-binding domain"/>
    <property type="match status" value="1"/>
</dbReference>
<dbReference type="GO" id="GO:0003677">
    <property type="term" value="F:DNA binding"/>
    <property type="evidence" value="ECO:0007669"/>
    <property type="project" value="InterPro"/>
</dbReference>
<dbReference type="InterPro" id="IPR009061">
    <property type="entry name" value="DNA-bd_dom_put_sf"/>
</dbReference>
<comment type="caution">
    <text evidence="2">The sequence shown here is derived from an EMBL/GenBank/DDBJ whole genome shotgun (WGS) entry which is preliminary data.</text>
</comment>
<dbReference type="NCBIfam" id="TIGR01764">
    <property type="entry name" value="excise"/>
    <property type="match status" value="1"/>
</dbReference>
<dbReference type="InterPro" id="IPR010093">
    <property type="entry name" value="SinI_DNA-bd"/>
</dbReference>
<organism evidence="2 3">
    <name type="scientific">Microcella frigidaquae</name>
    <dbReference type="NCBI Taxonomy" id="424758"/>
    <lineage>
        <taxon>Bacteria</taxon>
        <taxon>Bacillati</taxon>
        <taxon>Actinomycetota</taxon>
        <taxon>Actinomycetes</taxon>
        <taxon>Micrococcales</taxon>
        <taxon>Microbacteriaceae</taxon>
        <taxon>Microcella</taxon>
    </lineage>
</organism>
<dbReference type="Pfam" id="PF12728">
    <property type="entry name" value="HTH_17"/>
    <property type="match status" value="1"/>
</dbReference>
<evidence type="ECO:0000259" key="1">
    <source>
        <dbReference type="Pfam" id="PF12728"/>
    </source>
</evidence>
<feature type="domain" description="Helix-turn-helix" evidence="1">
    <location>
        <begin position="3"/>
        <end position="49"/>
    </location>
</feature>